<dbReference type="PANTHER" id="PTHR42742">
    <property type="entry name" value="TRANSCRIPTIONAL REPRESSOR MPRA"/>
    <property type="match status" value="1"/>
</dbReference>
<evidence type="ECO:0000313" key="1">
    <source>
        <dbReference type="EMBL" id="RHC81142.1"/>
    </source>
</evidence>
<dbReference type="GO" id="GO:0016853">
    <property type="term" value="F:isomerase activity"/>
    <property type="evidence" value="ECO:0007669"/>
    <property type="project" value="UniProtKB-KW"/>
</dbReference>
<dbReference type="InterPro" id="IPR051804">
    <property type="entry name" value="Carb_Metab_Reg_Kinase/Isom"/>
</dbReference>
<comment type="caution">
    <text evidence="1">The sequence shown here is derived from an EMBL/GenBank/DDBJ whole genome shotgun (WGS) entry which is preliminary data.</text>
</comment>
<keyword evidence="1" id="KW-0413">Isomerase</keyword>
<dbReference type="InterPro" id="IPR011051">
    <property type="entry name" value="RmlC_Cupin_sf"/>
</dbReference>
<evidence type="ECO:0000313" key="2">
    <source>
        <dbReference type="Proteomes" id="UP000286260"/>
    </source>
</evidence>
<protein>
    <submittedName>
        <fullName evidence="1">Mannose-6-phosphate isomerase</fullName>
    </submittedName>
</protein>
<dbReference type="AlphaFoldDB" id="A0A3R6DF43"/>
<dbReference type="PANTHER" id="PTHR42742:SF3">
    <property type="entry name" value="FRUCTOKINASE"/>
    <property type="match status" value="1"/>
</dbReference>
<dbReference type="InterPro" id="IPR014710">
    <property type="entry name" value="RmlC-like_jellyroll"/>
</dbReference>
<dbReference type="SUPFAM" id="SSF51182">
    <property type="entry name" value="RmlC-like cupins"/>
    <property type="match status" value="1"/>
</dbReference>
<reference evidence="1 2" key="1">
    <citation type="submission" date="2018-08" db="EMBL/GenBank/DDBJ databases">
        <title>A genome reference for cultivated species of the human gut microbiota.</title>
        <authorList>
            <person name="Zou Y."/>
            <person name="Xue W."/>
            <person name="Luo G."/>
        </authorList>
    </citation>
    <scope>NUCLEOTIDE SEQUENCE [LARGE SCALE GENOMIC DNA]</scope>
    <source>
        <strain evidence="1 2">AM34-17</strain>
    </source>
</reference>
<dbReference type="RefSeq" id="WP_122204904.1">
    <property type="nucleotide sequence ID" value="NZ_QRPL01000012.1"/>
</dbReference>
<name>A0A3R6DF43_9BACT</name>
<dbReference type="EMBL" id="QSII01000026">
    <property type="protein sequence ID" value="RHC81142.1"/>
    <property type="molecule type" value="Genomic_DNA"/>
</dbReference>
<organism evidence="1 2">
    <name type="scientific">Parabacteroides merdae</name>
    <dbReference type="NCBI Taxonomy" id="46503"/>
    <lineage>
        <taxon>Bacteria</taxon>
        <taxon>Pseudomonadati</taxon>
        <taxon>Bacteroidota</taxon>
        <taxon>Bacteroidia</taxon>
        <taxon>Bacteroidales</taxon>
        <taxon>Tannerellaceae</taxon>
        <taxon>Parabacteroides</taxon>
    </lineage>
</organism>
<proteinExistence type="predicted"/>
<dbReference type="Gene3D" id="2.60.120.10">
    <property type="entry name" value="Jelly Rolls"/>
    <property type="match status" value="1"/>
</dbReference>
<gene>
    <name evidence="1" type="ORF">DW828_16320</name>
</gene>
<dbReference type="Proteomes" id="UP000286260">
    <property type="component" value="Unassembled WGS sequence"/>
</dbReference>
<accession>A0A3R6DF43</accession>
<dbReference type="CDD" id="cd07010">
    <property type="entry name" value="cupin_PMI_type_I_N_bac"/>
    <property type="match status" value="1"/>
</dbReference>
<sequence length="590" mass="68234">MKSYRYKSNYDKYPSVRVPDIYTSYCYLGWKNILNVLNQRLEAIDKSCKILVVECYQGVLHEEVREQFRLAFPDALFVDSSEGMLSEQELNAKLQADITDDEIFGYMTRYNIDCYFDECKVCDLRNMISQQRGLVVVYGTGATYIQPKMDLLVYADMARWEIQMRFRRNEISNIGVENQNERAALQYKRGFFVDWRICDRLKKKLMSRWDYVLDTNHVGEPKMATGKAVYAGLVQAVRQPFRVVPFFDPGPWGGQWMKEVCDLDRKAVNYAWCFDCVPEENSLLLSFGDIKFEIPSINLVFACPRELLGDPVHARFGDEFPIRFDFLDTMQGGNLSLQVHPLTEYIQEKFGMHYTQDESYYLLDAENDAVVYLGLKENVDSMEMIKALEDAQITGTFEIEKFVGEYPVKKHDHILIPGGTIHCSGANGMVLEISATPYIFTFKLWDWGRLGLDGRPRPINIGHGKNVIQWERTESWVKKEILNQVVLVSEGDGWREEHTGLHEREFIETRRHWFTKPVLHHTDGSVNVLNLVEGEEAIVESPSGFFEPFVVHYAETFIIPEAVGEYTIRPYGKSEGTECATIKAFVRHHV</sequence>